<evidence type="ECO:0000313" key="2">
    <source>
        <dbReference type="EMBL" id="DAZ94587.1"/>
    </source>
</evidence>
<dbReference type="AlphaFoldDB" id="A0AAV2YMR3"/>
<organism evidence="2 3">
    <name type="scientific">Lagenidium giganteum</name>
    <dbReference type="NCBI Taxonomy" id="4803"/>
    <lineage>
        <taxon>Eukaryota</taxon>
        <taxon>Sar</taxon>
        <taxon>Stramenopiles</taxon>
        <taxon>Oomycota</taxon>
        <taxon>Peronosporomycetes</taxon>
        <taxon>Pythiales</taxon>
        <taxon>Pythiaceae</taxon>
    </lineage>
</organism>
<dbReference type="EMBL" id="DAKRPA010000243">
    <property type="protein sequence ID" value="DAZ94587.1"/>
    <property type="molecule type" value="Genomic_DNA"/>
</dbReference>
<feature type="compositionally biased region" description="Polar residues" evidence="1">
    <location>
        <begin position="51"/>
        <end position="68"/>
    </location>
</feature>
<accession>A0AAV2YMR3</accession>
<keyword evidence="3" id="KW-1185">Reference proteome</keyword>
<sequence length="68" mass="7426">MRRQHPSRLSDHTDSSKQDRPMRRGSDADATRVGTFVALSGQGMPVPLQAPRSNRSGCSGDTMRNNEG</sequence>
<protein>
    <submittedName>
        <fullName evidence="2">Uncharacterized protein</fullName>
    </submittedName>
</protein>
<dbReference type="Proteomes" id="UP001146120">
    <property type="component" value="Unassembled WGS sequence"/>
</dbReference>
<feature type="compositionally biased region" description="Basic and acidic residues" evidence="1">
    <location>
        <begin position="8"/>
        <end position="30"/>
    </location>
</feature>
<comment type="caution">
    <text evidence="2">The sequence shown here is derived from an EMBL/GenBank/DDBJ whole genome shotgun (WGS) entry which is preliminary data.</text>
</comment>
<reference evidence="2" key="2">
    <citation type="journal article" date="2023" name="Microbiol Resour">
        <title>Decontamination and Annotation of the Draft Genome Sequence of the Oomycete Lagenidium giganteum ARSEF 373.</title>
        <authorList>
            <person name="Morgan W.R."/>
            <person name="Tartar A."/>
        </authorList>
    </citation>
    <scope>NUCLEOTIDE SEQUENCE</scope>
    <source>
        <strain evidence="2">ARSEF 373</strain>
    </source>
</reference>
<evidence type="ECO:0000256" key="1">
    <source>
        <dbReference type="SAM" id="MobiDB-lite"/>
    </source>
</evidence>
<gene>
    <name evidence="2" type="ORF">N0F65_004347</name>
</gene>
<proteinExistence type="predicted"/>
<feature type="region of interest" description="Disordered" evidence="1">
    <location>
        <begin position="1"/>
        <end position="68"/>
    </location>
</feature>
<name>A0AAV2YMR3_9STRA</name>
<reference evidence="2" key="1">
    <citation type="submission" date="2022-11" db="EMBL/GenBank/DDBJ databases">
        <authorList>
            <person name="Morgan W.R."/>
            <person name="Tartar A."/>
        </authorList>
    </citation>
    <scope>NUCLEOTIDE SEQUENCE</scope>
    <source>
        <strain evidence="2">ARSEF 373</strain>
    </source>
</reference>
<evidence type="ECO:0000313" key="3">
    <source>
        <dbReference type="Proteomes" id="UP001146120"/>
    </source>
</evidence>